<evidence type="ECO:0000256" key="1">
    <source>
        <dbReference type="ARBA" id="ARBA00004141"/>
    </source>
</evidence>
<evidence type="ECO:0000256" key="8">
    <source>
        <dbReference type="RuleBase" id="RU003750"/>
    </source>
</evidence>
<keyword evidence="2 8" id="KW-0808">Transferase</keyword>
<gene>
    <name evidence="11" type="ORF">PDIGIT_LOCUS9558</name>
</gene>
<evidence type="ECO:0000256" key="10">
    <source>
        <dbReference type="SAM" id="Phobius"/>
    </source>
</evidence>
<feature type="transmembrane region" description="Helical" evidence="10">
    <location>
        <begin position="242"/>
        <end position="260"/>
    </location>
</feature>
<name>A0A9W4UH67_9PLEO</name>
<evidence type="ECO:0000256" key="9">
    <source>
        <dbReference type="SAM" id="MobiDB-lite"/>
    </source>
</evidence>
<dbReference type="PANTHER" id="PTHR15362:SF4">
    <property type="entry name" value="CDP-DIACYLGLYCEROL--INOSITOL 3-PHOSPHATIDYLTRANSFERASE"/>
    <property type="match status" value="1"/>
</dbReference>
<evidence type="ECO:0000256" key="3">
    <source>
        <dbReference type="ARBA" id="ARBA00022692"/>
    </source>
</evidence>
<organism evidence="11 12">
    <name type="scientific">Periconia digitata</name>
    <dbReference type="NCBI Taxonomy" id="1303443"/>
    <lineage>
        <taxon>Eukaryota</taxon>
        <taxon>Fungi</taxon>
        <taxon>Dikarya</taxon>
        <taxon>Ascomycota</taxon>
        <taxon>Pezizomycotina</taxon>
        <taxon>Dothideomycetes</taxon>
        <taxon>Pleosporomycetidae</taxon>
        <taxon>Pleosporales</taxon>
        <taxon>Massarineae</taxon>
        <taxon>Periconiaceae</taxon>
        <taxon>Periconia</taxon>
    </lineage>
</organism>
<evidence type="ECO:0000256" key="2">
    <source>
        <dbReference type="ARBA" id="ARBA00022679"/>
    </source>
</evidence>
<evidence type="ECO:0000256" key="6">
    <source>
        <dbReference type="ARBA" id="ARBA00023136"/>
    </source>
</evidence>
<dbReference type="AlphaFoldDB" id="A0A9W4UH67"/>
<accession>A0A9W4UH67</accession>
<dbReference type="FunFam" id="1.20.120.1760:FF:000011">
    <property type="entry name" value="Cdp-diacylglycerol-inositol 3-phosphatidyltransferase pis"/>
    <property type="match status" value="1"/>
</dbReference>
<feature type="region of interest" description="Disordered" evidence="9">
    <location>
        <begin position="1"/>
        <end position="23"/>
    </location>
</feature>
<keyword evidence="6 10" id="KW-0472">Membrane</keyword>
<keyword evidence="7" id="KW-1208">Phospholipid metabolism</keyword>
<evidence type="ECO:0000313" key="12">
    <source>
        <dbReference type="Proteomes" id="UP001152607"/>
    </source>
</evidence>
<dbReference type="InterPro" id="IPR000462">
    <property type="entry name" value="CDP-OH_P_trans"/>
</dbReference>
<keyword evidence="12" id="KW-1185">Reference proteome</keyword>
<dbReference type="Pfam" id="PF01066">
    <property type="entry name" value="CDP-OH_P_transf"/>
    <property type="match status" value="1"/>
</dbReference>
<evidence type="ECO:0000313" key="11">
    <source>
        <dbReference type="EMBL" id="CAI6336458.1"/>
    </source>
</evidence>
<dbReference type="GO" id="GO:0016020">
    <property type="term" value="C:membrane"/>
    <property type="evidence" value="ECO:0007669"/>
    <property type="project" value="UniProtKB-SubCell"/>
</dbReference>
<sequence>MPETRSMANGNGAAMRPTDNQKNKEEEENVFLFYPNLIVPLGASRVVLAFVSLYYMPIHPRTCTVLYSVSCLLDALDGYAARYFEQSTKFGAVLDMVTDRCTTTCLMVFLASAFPRYSIVFQALISLDLASHYMHMYATLSMGNGASHKKVDESRSKLLKLYYSDQRVLFTLCLMNELFFIALYLLSFSSPRLSPTLLQDPQSPSSLVAGSPAAPDPSKMFPSPWSAGAMEMARANKMDDRFPWVIFWISLPFMALKQFINGVQLVKASKWLAEGDIAERKRQGLPRKRDAKKVQ</sequence>
<comment type="caution">
    <text evidence="11">The sequence shown here is derived from an EMBL/GenBank/DDBJ whole genome shotgun (WGS) entry which is preliminary data.</text>
</comment>
<dbReference type="OrthoDB" id="10251079at2759"/>
<dbReference type="Proteomes" id="UP001152607">
    <property type="component" value="Unassembled WGS sequence"/>
</dbReference>
<keyword evidence="4 10" id="KW-1133">Transmembrane helix</keyword>
<reference evidence="11" key="1">
    <citation type="submission" date="2023-01" db="EMBL/GenBank/DDBJ databases">
        <authorList>
            <person name="Van Ghelder C."/>
            <person name="Rancurel C."/>
        </authorList>
    </citation>
    <scope>NUCLEOTIDE SEQUENCE</scope>
    <source>
        <strain evidence="11">CNCM I-4278</strain>
    </source>
</reference>
<keyword evidence="3 10" id="KW-0812">Transmembrane</keyword>
<comment type="similarity">
    <text evidence="8">Belongs to the CDP-alcohol phosphatidyltransferase class-I family.</text>
</comment>
<dbReference type="InterPro" id="IPR048254">
    <property type="entry name" value="CDP_ALCOHOL_P_TRANSF_CS"/>
</dbReference>
<proteinExistence type="inferred from homology"/>
<dbReference type="PROSITE" id="PS00379">
    <property type="entry name" value="CDP_ALCOHOL_P_TRANSF"/>
    <property type="match status" value="1"/>
</dbReference>
<evidence type="ECO:0008006" key="13">
    <source>
        <dbReference type="Google" id="ProtNLM"/>
    </source>
</evidence>
<dbReference type="EMBL" id="CAOQHR010000006">
    <property type="protein sequence ID" value="CAI6336458.1"/>
    <property type="molecule type" value="Genomic_DNA"/>
</dbReference>
<evidence type="ECO:0000256" key="5">
    <source>
        <dbReference type="ARBA" id="ARBA00023098"/>
    </source>
</evidence>
<dbReference type="GO" id="GO:0003881">
    <property type="term" value="F:CDP-diacylglycerol-inositol 3-phosphatidyltransferase activity"/>
    <property type="evidence" value="ECO:0007669"/>
    <property type="project" value="TreeGrafter"/>
</dbReference>
<keyword evidence="5" id="KW-0443">Lipid metabolism</keyword>
<comment type="subcellular location">
    <subcellularLocation>
        <location evidence="1">Membrane</location>
        <topology evidence="1">Multi-pass membrane protein</topology>
    </subcellularLocation>
</comment>
<evidence type="ECO:0000256" key="7">
    <source>
        <dbReference type="ARBA" id="ARBA00023264"/>
    </source>
</evidence>
<dbReference type="Gene3D" id="1.20.120.1760">
    <property type="match status" value="1"/>
</dbReference>
<dbReference type="GO" id="GO:0006661">
    <property type="term" value="P:phosphatidylinositol biosynthetic process"/>
    <property type="evidence" value="ECO:0007669"/>
    <property type="project" value="TreeGrafter"/>
</dbReference>
<protein>
    <recommendedName>
        <fullName evidence="13">CDP-diacylglycerol--inositol 3-phosphatidyltransferase</fullName>
    </recommendedName>
</protein>
<dbReference type="GO" id="GO:0005794">
    <property type="term" value="C:Golgi apparatus"/>
    <property type="evidence" value="ECO:0007669"/>
    <property type="project" value="TreeGrafter"/>
</dbReference>
<feature type="transmembrane region" description="Helical" evidence="10">
    <location>
        <begin position="168"/>
        <end position="188"/>
    </location>
</feature>
<feature type="transmembrane region" description="Helical" evidence="10">
    <location>
        <begin position="37"/>
        <end position="56"/>
    </location>
</feature>
<evidence type="ECO:0000256" key="4">
    <source>
        <dbReference type="ARBA" id="ARBA00022989"/>
    </source>
</evidence>
<dbReference type="InterPro" id="IPR043130">
    <property type="entry name" value="CDP-OH_PTrfase_TM_dom"/>
</dbReference>
<dbReference type="PANTHER" id="PTHR15362">
    <property type="entry name" value="PHOSPHATIDYLINOSITOL SYNTHASE"/>
    <property type="match status" value="1"/>
</dbReference>